<dbReference type="Gene3D" id="3.40.190.10">
    <property type="entry name" value="Periplasmic binding protein-like II"/>
    <property type="match status" value="2"/>
</dbReference>
<dbReference type="CDD" id="cd01072">
    <property type="entry name" value="PBP2_SMa0082_like"/>
    <property type="match status" value="1"/>
</dbReference>
<organism evidence="6 7">
    <name type="scientific">Verticiella sediminum</name>
    <dbReference type="NCBI Taxonomy" id="1247510"/>
    <lineage>
        <taxon>Bacteria</taxon>
        <taxon>Pseudomonadati</taxon>
        <taxon>Pseudomonadota</taxon>
        <taxon>Betaproteobacteria</taxon>
        <taxon>Burkholderiales</taxon>
        <taxon>Alcaligenaceae</taxon>
        <taxon>Verticiella</taxon>
    </lineage>
</organism>
<proteinExistence type="inferred from homology"/>
<dbReference type="Pfam" id="PF00497">
    <property type="entry name" value="SBP_bac_3"/>
    <property type="match status" value="1"/>
</dbReference>
<dbReference type="AlphaFoldDB" id="A0A556AQA4"/>
<dbReference type="InterPro" id="IPR051455">
    <property type="entry name" value="Bact_solute-bind_prot3"/>
</dbReference>
<reference evidence="6 7" key="1">
    <citation type="submission" date="2019-07" db="EMBL/GenBank/DDBJ databases">
        <title>Qingshengfaniella alkalisoli gen. nov., sp. nov., isolated from saline soil.</title>
        <authorList>
            <person name="Xu L."/>
            <person name="Huang X.-X."/>
            <person name="Sun J.-Q."/>
        </authorList>
    </citation>
    <scope>NUCLEOTIDE SEQUENCE [LARGE SCALE GENOMIC DNA]</scope>
    <source>
        <strain evidence="6 7">DSM 27279</strain>
    </source>
</reference>
<evidence type="ECO:0000256" key="3">
    <source>
        <dbReference type="ARBA" id="ARBA00022729"/>
    </source>
</evidence>
<feature type="signal peptide" evidence="4">
    <location>
        <begin position="1"/>
        <end position="23"/>
    </location>
</feature>
<evidence type="ECO:0000256" key="2">
    <source>
        <dbReference type="ARBA" id="ARBA00022448"/>
    </source>
</evidence>
<evidence type="ECO:0000259" key="5">
    <source>
        <dbReference type="SMART" id="SM00062"/>
    </source>
</evidence>
<keyword evidence="7" id="KW-1185">Reference proteome</keyword>
<evidence type="ECO:0000256" key="4">
    <source>
        <dbReference type="SAM" id="SignalP"/>
    </source>
</evidence>
<evidence type="ECO:0000256" key="1">
    <source>
        <dbReference type="ARBA" id="ARBA00010333"/>
    </source>
</evidence>
<comment type="caution">
    <text evidence="6">The sequence shown here is derived from an EMBL/GenBank/DDBJ whole genome shotgun (WGS) entry which is preliminary data.</text>
</comment>
<dbReference type="InterPro" id="IPR001638">
    <property type="entry name" value="Solute-binding_3/MltF_N"/>
</dbReference>
<accession>A0A556AQA4</accession>
<sequence>MQRRTFLSYSVALGALVLPVARAAADTLEDIRQRAVVRIAIPQDAPPFGSVGADLKPAGYDVDVAQLIGRGLGAKVELVQVTGANRIPYLVTRRVDMVIYSLGRNAERERAIDFSVAYAPFFNGVFGPADLPVKSAQDLAGRSVAVTRGSVEDLELTQLAPPDTTIRRYEDGSSTMAAFLAGQTQLVATGNVVAAAILRRSPSVRPEVKFMIRSSPCHIGVNKGEPALLAEVDRIIAEARANGELDRISERWLAMPLPADLG</sequence>
<keyword evidence="3 4" id="KW-0732">Signal</keyword>
<keyword evidence="2" id="KW-0813">Transport</keyword>
<feature type="chain" id="PRO_5022151852" evidence="4">
    <location>
        <begin position="24"/>
        <end position="262"/>
    </location>
</feature>
<protein>
    <submittedName>
        <fullName evidence="6">Transporter substrate-binding domain-containing protein</fullName>
    </submittedName>
</protein>
<evidence type="ECO:0000313" key="7">
    <source>
        <dbReference type="Proteomes" id="UP000318405"/>
    </source>
</evidence>
<evidence type="ECO:0000313" key="6">
    <source>
        <dbReference type="EMBL" id="TSH95076.1"/>
    </source>
</evidence>
<dbReference type="Proteomes" id="UP000318405">
    <property type="component" value="Unassembled WGS sequence"/>
</dbReference>
<dbReference type="SUPFAM" id="SSF53850">
    <property type="entry name" value="Periplasmic binding protein-like II"/>
    <property type="match status" value="1"/>
</dbReference>
<dbReference type="PANTHER" id="PTHR30085">
    <property type="entry name" value="AMINO ACID ABC TRANSPORTER PERMEASE"/>
    <property type="match status" value="1"/>
</dbReference>
<name>A0A556AQA4_9BURK</name>
<dbReference type="RefSeq" id="WP_143948388.1">
    <property type="nucleotide sequence ID" value="NZ_BAABMB010000007.1"/>
</dbReference>
<dbReference type="GO" id="GO:0030288">
    <property type="term" value="C:outer membrane-bounded periplasmic space"/>
    <property type="evidence" value="ECO:0007669"/>
    <property type="project" value="TreeGrafter"/>
</dbReference>
<dbReference type="GO" id="GO:0006865">
    <property type="term" value="P:amino acid transport"/>
    <property type="evidence" value="ECO:0007669"/>
    <property type="project" value="TreeGrafter"/>
</dbReference>
<gene>
    <name evidence="6" type="ORF">FOZ76_11465</name>
</gene>
<dbReference type="SMART" id="SM00062">
    <property type="entry name" value="PBPb"/>
    <property type="match status" value="1"/>
</dbReference>
<dbReference type="PANTHER" id="PTHR30085:SF6">
    <property type="entry name" value="ABC TRANSPORTER GLUTAMINE-BINDING PROTEIN GLNH"/>
    <property type="match status" value="1"/>
</dbReference>
<dbReference type="GO" id="GO:0005576">
    <property type="term" value="C:extracellular region"/>
    <property type="evidence" value="ECO:0007669"/>
    <property type="project" value="TreeGrafter"/>
</dbReference>
<feature type="domain" description="Solute-binding protein family 3/N-terminal" evidence="5">
    <location>
        <begin position="36"/>
        <end position="256"/>
    </location>
</feature>
<comment type="similarity">
    <text evidence="1">Belongs to the bacterial solute-binding protein 3 family.</text>
</comment>
<dbReference type="EMBL" id="VLTJ01000022">
    <property type="protein sequence ID" value="TSH95076.1"/>
    <property type="molecule type" value="Genomic_DNA"/>
</dbReference>
<dbReference type="OrthoDB" id="5363083at2"/>